<sequence length="161" mass="17745">MKVFTTLATAALALAVASPAMAQRVSSIKEFNRTFDTYAVRVSDRNATNAQRCGAEQELQNFMNVNGRWMNSHPDVNYSREWYSAEESIKGASEWCKQWRAQQPAPTGGSAIGGVISGMGGNTRRQTNTNIPQSVRHRIGLCQMGIGDVATCNRLRAQWGF</sequence>
<protein>
    <submittedName>
        <fullName evidence="1">Uncharacterized protein</fullName>
    </submittedName>
</protein>
<evidence type="ECO:0000313" key="1">
    <source>
        <dbReference type="EMBL" id="QIN96674.1"/>
    </source>
</evidence>
<dbReference type="GeneID" id="77945208"/>
<dbReference type="Proteomes" id="UP000502617">
    <property type="component" value="Segment"/>
</dbReference>
<evidence type="ECO:0000313" key="2">
    <source>
        <dbReference type="Proteomes" id="UP000502617"/>
    </source>
</evidence>
<reference evidence="1 2" key="1">
    <citation type="submission" date="2020-03" db="EMBL/GenBank/DDBJ databases">
        <title>The Isolation and Genome Sequence of a Novel Cyanophage S-N03 from the Huanghai Sea, China.</title>
        <authorList>
            <person name="Jiang T."/>
        </authorList>
    </citation>
    <scope>NUCLEOTIDE SEQUENCE [LARGE SCALE GENOMIC DNA]</scope>
</reference>
<keyword evidence="2" id="KW-1185">Reference proteome</keyword>
<dbReference type="KEGG" id="vg:77945208"/>
<accession>A0A6G8R5L0</accession>
<organism evidence="1 2">
    <name type="scientific">Synechococcus phage S-N03</name>
    <dbReference type="NCBI Taxonomy" id="2718943"/>
    <lineage>
        <taxon>Viruses</taxon>
        <taxon>Duplodnaviria</taxon>
        <taxon>Heunggongvirae</taxon>
        <taxon>Uroviricota</taxon>
        <taxon>Caudoviricetes</taxon>
        <taxon>Pantevenvirales</taxon>
        <taxon>Kyanoviridae</taxon>
        <taxon>Huanghaivirus</taxon>
        <taxon>Huanghaivirus snothree</taxon>
    </lineage>
</organism>
<name>A0A6G8R5L0_9CAUD</name>
<dbReference type="EMBL" id="MT162466">
    <property type="protein sequence ID" value="QIN96674.1"/>
    <property type="molecule type" value="Genomic_DNA"/>
</dbReference>
<dbReference type="RefSeq" id="YP_010669054.1">
    <property type="nucleotide sequence ID" value="NC_070959.1"/>
</dbReference>
<proteinExistence type="predicted"/>